<evidence type="ECO:0000313" key="2">
    <source>
        <dbReference type="EMBL" id="ADN12450.1"/>
    </source>
</evidence>
<reference evidence="3" key="1">
    <citation type="journal article" date="2011" name="MBio">
        <title>Novel metabolic attributes of the genus Cyanothece, comprising a group of unicellular nitrogen-fixing Cyanobacteria.</title>
        <authorList>
            <person name="Bandyopadhyay A."/>
            <person name="Elvitigala T."/>
            <person name="Welsh E."/>
            <person name="Stockel J."/>
            <person name="Liberton M."/>
            <person name="Min H."/>
            <person name="Sherman L.A."/>
            <person name="Pakrasi H.B."/>
        </authorList>
    </citation>
    <scope>NUCLEOTIDE SEQUENCE [LARGE SCALE GENOMIC DNA]</scope>
    <source>
        <strain evidence="3">PCC 7822</strain>
    </source>
</reference>
<keyword evidence="1" id="KW-0472">Membrane</keyword>
<dbReference type="KEGG" id="cyj:Cyan7822_0405"/>
<accession>E0U6B4</accession>
<gene>
    <name evidence="2" type="ordered locus">Cyan7822_0405</name>
</gene>
<feature type="transmembrane region" description="Helical" evidence="1">
    <location>
        <begin position="12"/>
        <end position="35"/>
    </location>
</feature>
<organism evidence="2 3">
    <name type="scientific">Gloeothece verrucosa (strain PCC 7822)</name>
    <name type="common">Cyanothece sp. (strain PCC 7822)</name>
    <dbReference type="NCBI Taxonomy" id="497965"/>
    <lineage>
        <taxon>Bacteria</taxon>
        <taxon>Bacillati</taxon>
        <taxon>Cyanobacteriota</taxon>
        <taxon>Cyanophyceae</taxon>
        <taxon>Oscillatoriophycideae</taxon>
        <taxon>Chroococcales</taxon>
        <taxon>Aphanothecaceae</taxon>
        <taxon>Gloeothece</taxon>
        <taxon>Gloeothece verrucosa</taxon>
    </lineage>
</organism>
<keyword evidence="3" id="KW-1185">Reference proteome</keyword>
<proteinExistence type="predicted"/>
<sequence length="36" mass="4048">MEHPTEVKHDDTIIGFILGLMALLCLFTFIVLVGIF</sequence>
<evidence type="ECO:0000313" key="3">
    <source>
        <dbReference type="Proteomes" id="UP000008206"/>
    </source>
</evidence>
<dbReference type="AlphaFoldDB" id="E0U6B4"/>
<dbReference type="HOGENOM" id="CLU_3355721_0_0_3"/>
<keyword evidence="1" id="KW-0812">Transmembrane</keyword>
<protein>
    <submittedName>
        <fullName evidence="2">Uncharacterized protein</fullName>
    </submittedName>
</protein>
<keyword evidence="1" id="KW-1133">Transmembrane helix</keyword>
<dbReference type="EMBL" id="CP002198">
    <property type="protein sequence ID" value="ADN12450.1"/>
    <property type="molecule type" value="Genomic_DNA"/>
</dbReference>
<evidence type="ECO:0000256" key="1">
    <source>
        <dbReference type="SAM" id="Phobius"/>
    </source>
</evidence>
<name>E0U6B4_GLOV7</name>
<dbReference type="Proteomes" id="UP000008206">
    <property type="component" value="Chromosome"/>
</dbReference>